<name>A0ABX2Y9E7_9CELL</name>
<dbReference type="Proteomes" id="UP000093412">
    <property type="component" value="Unassembled WGS sequence"/>
</dbReference>
<dbReference type="EMBL" id="MAQA01000016">
    <property type="protein sequence ID" value="OCI31556.1"/>
    <property type="molecule type" value="Genomic_DNA"/>
</dbReference>
<sequence length="211" mass="21249">MARVIVRAVALPGTPLLVPGVAGSAVVLADTRAHVLGAFQDLAAHVDRVVVVVVAASGTAGRHDVLRPALEAVGVEPRWWGWAPAPGAQGLPAAGLAGSVGLLALAAAGWDGPVEVVELEAGRPAGEAGRLVRALAQEPGAGLVVVTSTVPDAAARAGGPAADSHGAAREVEREVLGALGDAFEEVVERSVGEYEHRTYEVVRFVGAPAGR</sequence>
<proteinExistence type="predicted"/>
<reference evidence="1 2" key="1">
    <citation type="submission" date="2016-06" db="EMBL/GenBank/DDBJ databases">
        <title>Genome sequence of Oerskovia enterophila DSM 43852.</title>
        <authorList>
            <person name="Poehlein A."/>
            <person name="Jag V."/>
            <person name="Bengelsdorf F.R."/>
            <person name="Daniel R."/>
            <person name="Duerre P."/>
        </authorList>
    </citation>
    <scope>NUCLEOTIDE SEQUENCE [LARGE SCALE GENOMIC DNA]</scope>
    <source>
        <strain evidence="1 2">DSM 43852</strain>
    </source>
</reference>
<protein>
    <submittedName>
        <fullName evidence="1">Uncharacterized protein</fullName>
    </submittedName>
</protein>
<evidence type="ECO:0000313" key="1">
    <source>
        <dbReference type="EMBL" id="OCI31556.1"/>
    </source>
</evidence>
<keyword evidence="2" id="KW-1185">Reference proteome</keyword>
<gene>
    <name evidence="1" type="ORF">OERS_16830</name>
</gene>
<accession>A0ABX2Y9E7</accession>
<evidence type="ECO:0000313" key="2">
    <source>
        <dbReference type="Proteomes" id="UP000093412"/>
    </source>
</evidence>
<comment type="caution">
    <text evidence="1">The sequence shown here is derived from an EMBL/GenBank/DDBJ whole genome shotgun (WGS) entry which is preliminary data.</text>
</comment>
<organism evidence="1 2">
    <name type="scientific">Oerskovia enterophila</name>
    <dbReference type="NCBI Taxonomy" id="43678"/>
    <lineage>
        <taxon>Bacteria</taxon>
        <taxon>Bacillati</taxon>
        <taxon>Actinomycetota</taxon>
        <taxon>Actinomycetes</taxon>
        <taxon>Micrococcales</taxon>
        <taxon>Cellulomonadaceae</taxon>
        <taxon>Oerskovia</taxon>
    </lineage>
</organism>